<evidence type="ECO:0000259" key="8">
    <source>
        <dbReference type="Pfam" id="PF25944"/>
    </source>
</evidence>
<dbReference type="InterPro" id="IPR058625">
    <property type="entry name" value="MdtA-like_BSH"/>
</dbReference>
<evidence type="ECO:0000313" key="10">
    <source>
        <dbReference type="EMBL" id="TDQ48689.1"/>
    </source>
</evidence>
<dbReference type="InterPro" id="IPR058626">
    <property type="entry name" value="MdtA-like_b-barrel"/>
</dbReference>
<dbReference type="InterPro" id="IPR006143">
    <property type="entry name" value="RND_pump_MFP"/>
</dbReference>
<feature type="signal peptide" evidence="5">
    <location>
        <begin position="1"/>
        <end position="26"/>
    </location>
</feature>
<dbReference type="OrthoDB" id="9800613at2"/>
<reference evidence="10 11" key="1">
    <citation type="submission" date="2019-03" db="EMBL/GenBank/DDBJ databases">
        <title>Genomic Encyclopedia of Type Strains, Phase IV (KMG-IV): sequencing the most valuable type-strain genomes for metagenomic binning, comparative biology and taxonomic classification.</title>
        <authorList>
            <person name="Goeker M."/>
        </authorList>
    </citation>
    <scope>NUCLEOTIDE SEQUENCE [LARGE SCALE GENOMIC DNA]</scope>
    <source>
        <strain evidence="10 11">DSM 103792</strain>
    </source>
</reference>
<dbReference type="NCBIfam" id="TIGR01730">
    <property type="entry name" value="RND_mfp"/>
    <property type="match status" value="1"/>
</dbReference>
<evidence type="ECO:0000259" key="9">
    <source>
        <dbReference type="Pfam" id="PF25967"/>
    </source>
</evidence>
<evidence type="ECO:0000259" key="6">
    <source>
        <dbReference type="Pfam" id="PF25876"/>
    </source>
</evidence>
<feature type="domain" description="Multidrug resistance protein MdtA-like alpha-helical hairpin" evidence="6">
    <location>
        <begin position="104"/>
        <end position="173"/>
    </location>
</feature>
<dbReference type="PROSITE" id="PS51257">
    <property type="entry name" value="PROKAR_LIPOPROTEIN"/>
    <property type="match status" value="1"/>
</dbReference>
<feature type="domain" description="Multidrug resistance protein MdtA-like C-terminal permuted SH3" evidence="9">
    <location>
        <begin position="304"/>
        <end position="373"/>
    </location>
</feature>
<dbReference type="GO" id="GO:0005886">
    <property type="term" value="C:plasma membrane"/>
    <property type="evidence" value="ECO:0007669"/>
    <property type="project" value="TreeGrafter"/>
</dbReference>
<sequence>MGTNKNLIPASALALVLLAGCSSDGAENGGMGGFPPPEVNTEMLVAKDIPINREYVAESHAYREVQVRAQVGGILQTRRFEEGQQVKKGQVLFVLDQKPFRIALASANAQKAEAHARLMQAEREFKRVDALRESKLVSQRDLDTAQSTLQAAQAAMQAAEASVNEAELNLGYTEVKAPIDGVISLTQKHEGALVEALNDVLTTIVQIDPMYVYFNVSETELLRHREAIAEGRIKSEKGEKGEVQIRLANGQLLAQTGELNYTDVSVTENAGTVLMRAKVPNPERRLIAGQFVRVVLNGAYRSEAISVPQKSVLEGPQGKFVYIVEKDANGNPVAAMRQITAGDWYTEPSANNEQRWIIDSGLQAGDQLILDNLIKIQPGAPVSIAKPAT</sequence>
<dbReference type="Pfam" id="PF25944">
    <property type="entry name" value="Beta-barrel_RND"/>
    <property type="match status" value="1"/>
</dbReference>
<evidence type="ECO:0000313" key="11">
    <source>
        <dbReference type="Proteomes" id="UP000295375"/>
    </source>
</evidence>
<dbReference type="EMBL" id="SNYM01000006">
    <property type="protein sequence ID" value="TDQ48689.1"/>
    <property type="molecule type" value="Genomic_DNA"/>
</dbReference>
<keyword evidence="3 4" id="KW-0175">Coiled coil</keyword>
<dbReference type="GO" id="GO:0046677">
    <property type="term" value="P:response to antibiotic"/>
    <property type="evidence" value="ECO:0007669"/>
    <property type="project" value="TreeGrafter"/>
</dbReference>
<comment type="subcellular location">
    <subcellularLocation>
        <location evidence="1">Cell inner membrane</location>
        <topology evidence="1">Lipid-anchor</topology>
    </subcellularLocation>
</comment>
<feature type="coiled-coil region" evidence="4">
    <location>
        <begin position="104"/>
        <end position="169"/>
    </location>
</feature>
<dbReference type="Gene3D" id="2.40.420.20">
    <property type="match status" value="1"/>
</dbReference>
<dbReference type="SUPFAM" id="SSF111369">
    <property type="entry name" value="HlyD-like secretion proteins"/>
    <property type="match status" value="1"/>
</dbReference>
<keyword evidence="11" id="KW-1185">Reference proteome</keyword>
<dbReference type="AlphaFoldDB" id="A0A4R6USC2"/>
<evidence type="ECO:0000256" key="4">
    <source>
        <dbReference type="SAM" id="Coils"/>
    </source>
</evidence>
<accession>A0A4R6USC2</accession>
<dbReference type="GO" id="GO:0030313">
    <property type="term" value="C:cell envelope"/>
    <property type="evidence" value="ECO:0007669"/>
    <property type="project" value="UniProtKB-SubCell"/>
</dbReference>
<keyword evidence="5" id="KW-0732">Signal</keyword>
<dbReference type="Gene3D" id="2.40.30.170">
    <property type="match status" value="1"/>
</dbReference>
<comment type="caution">
    <text evidence="10">The sequence shown here is derived from an EMBL/GenBank/DDBJ whole genome shotgun (WGS) entry which is preliminary data.</text>
</comment>
<dbReference type="Pfam" id="PF25917">
    <property type="entry name" value="BSH_RND"/>
    <property type="match status" value="1"/>
</dbReference>
<evidence type="ECO:0000259" key="7">
    <source>
        <dbReference type="Pfam" id="PF25917"/>
    </source>
</evidence>
<dbReference type="Gene3D" id="1.10.287.470">
    <property type="entry name" value="Helix hairpin bin"/>
    <property type="match status" value="1"/>
</dbReference>
<dbReference type="Pfam" id="PF25967">
    <property type="entry name" value="RND-MFP_C"/>
    <property type="match status" value="1"/>
</dbReference>
<feature type="domain" description="Multidrug resistance protein MdtA-like barrel-sandwich hybrid" evidence="7">
    <location>
        <begin position="63"/>
        <end position="198"/>
    </location>
</feature>
<evidence type="ECO:0000256" key="5">
    <source>
        <dbReference type="SAM" id="SignalP"/>
    </source>
</evidence>
<dbReference type="RefSeq" id="WP_133589862.1">
    <property type="nucleotide sequence ID" value="NZ_CP037953.1"/>
</dbReference>
<dbReference type="Proteomes" id="UP000295375">
    <property type="component" value="Unassembled WGS sequence"/>
</dbReference>
<evidence type="ECO:0000256" key="2">
    <source>
        <dbReference type="ARBA" id="ARBA00009477"/>
    </source>
</evidence>
<dbReference type="PANTHER" id="PTHR30158">
    <property type="entry name" value="ACRA/E-RELATED COMPONENT OF DRUG EFFLUX TRANSPORTER"/>
    <property type="match status" value="1"/>
</dbReference>
<proteinExistence type="inferred from homology"/>
<comment type="similarity">
    <text evidence="2">Belongs to the membrane fusion protein (MFP) (TC 8.A.1) family.</text>
</comment>
<dbReference type="InterPro" id="IPR058624">
    <property type="entry name" value="MdtA-like_HH"/>
</dbReference>
<gene>
    <name evidence="10" type="ORF">EV696_106129</name>
</gene>
<name>A0A4R6USC2_9GAMM</name>
<evidence type="ECO:0000256" key="3">
    <source>
        <dbReference type="ARBA" id="ARBA00023054"/>
    </source>
</evidence>
<organism evidence="10 11">
    <name type="scientific">Permianibacter aggregans</name>
    <dbReference type="NCBI Taxonomy" id="1510150"/>
    <lineage>
        <taxon>Bacteria</taxon>
        <taxon>Pseudomonadati</taxon>
        <taxon>Pseudomonadota</taxon>
        <taxon>Gammaproteobacteria</taxon>
        <taxon>Pseudomonadales</taxon>
        <taxon>Pseudomonadaceae</taxon>
        <taxon>Permianibacter</taxon>
    </lineage>
</organism>
<dbReference type="Gene3D" id="2.40.50.100">
    <property type="match status" value="1"/>
</dbReference>
<dbReference type="GO" id="GO:0022857">
    <property type="term" value="F:transmembrane transporter activity"/>
    <property type="evidence" value="ECO:0007669"/>
    <property type="project" value="InterPro"/>
</dbReference>
<feature type="chain" id="PRO_5020315899" evidence="5">
    <location>
        <begin position="27"/>
        <end position="389"/>
    </location>
</feature>
<dbReference type="Pfam" id="PF25876">
    <property type="entry name" value="HH_MFP_RND"/>
    <property type="match status" value="1"/>
</dbReference>
<evidence type="ECO:0000256" key="1">
    <source>
        <dbReference type="ARBA" id="ARBA00004519"/>
    </source>
</evidence>
<dbReference type="InterPro" id="IPR058627">
    <property type="entry name" value="MdtA-like_C"/>
</dbReference>
<protein>
    <submittedName>
        <fullName evidence="10">Membrane fusion protein (Multidrug efflux system)</fullName>
    </submittedName>
</protein>
<feature type="domain" description="Multidrug resistance protein MdtA-like beta-barrel" evidence="8">
    <location>
        <begin position="209"/>
        <end position="296"/>
    </location>
</feature>